<dbReference type="SUPFAM" id="SSF53448">
    <property type="entry name" value="Nucleotide-diphospho-sugar transferases"/>
    <property type="match status" value="1"/>
</dbReference>
<organism evidence="3 4">
    <name type="scientific">Potamilus streckersoni</name>
    <dbReference type="NCBI Taxonomy" id="2493646"/>
    <lineage>
        <taxon>Eukaryota</taxon>
        <taxon>Metazoa</taxon>
        <taxon>Spiralia</taxon>
        <taxon>Lophotrochozoa</taxon>
        <taxon>Mollusca</taxon>
        <taxon>Bivalvia</taxon>
        <taxon>Autobranchia</taxon>
        <taxon>Heteroconchia</taxon>
        <taxon>Palaeoheterodonta</taxon>
        <taxon>Unionida</taxon>
        <taxon>Unionoidea</taxon>
        <taxon>Unionidae</taxon>
        <taxon>Ambleminae</taxon>
        <taxon>Lampsilini</taxon>
        <taxon>Potamilus</taxon>
    </lineage>
</organism>
<dbReference type="PANTHER" id="PTHR11675:SF126">
    <property type="entry name" value="RICIN B LECTIN DOMAIN-CONTAINING PROTEIN"/>
    <property type="match status" value="1"/>
</dbReference>
<dbReference type="AlphaFoldDB" id="A0AAE0TCV4"/>
<proteinExistence type="predicted"/>
<reference evidence="3" key="2">
    <citation type="journal article" date="2021" name="Genome Biol. Evol.">
        <title>Developing a high-quality reference genome for a parasitic bivalve with doubly uniparental inheritance (Bivalvia: Unionida).</title>
        <authorList>
            <person name="Smith C.H."/>
        </authorList>
    </citation>
    <scope>NUCLEOTIDE SEQUENCE</scope>
    <source>
        <strain evidence="3">CHS0354</strain>
        <tissue evidence="3">Mantle</tissue>
    </source>
</reference>
<evidence type="ECO:0000313" key="4">
    <source>
        <dbReference type="Proteomes" id="UP001195483"/>
    </source>
</evidence>
<evidence type="ECO:0000256" key="1">
    <source>
        <dbReference type="ARBA" id="ARBA00023157"/>
    </source>
</evidence>
<dbReference type="EMBL" id="JAEAOA010002232">
    <property type="protein sequence ID" value="KAK3607871.1"/>
    <property type="molecule type" value="Genomic_DNA"/>
</dbReference>
<dbReference type="GO" id="GO:0004653">
    <property type="term" value="F:polypeptide N-acetylgalactosaminyltransferase activity"/>
    <property type="evidence" value="ECO:0007669"/>
    <property type="project" value="TreeGrafter"/>
</dbReference>
<accession>A0AAE0TCV4</accession>
<keyword evidence="4" id="KW-1185">Reference proteome</keyword>
<feature type="domain" description="Glycosyltransferase 2-like" evidence="2">
    <location>
        <begin position="101"/>
        <end position="202"/>
    </location>
</feature>
<reference evidence="3" key="1">
    <citation type="journal article" date="2021" name="Genome Biol. Evol.">
        <title>A High-Quality Reference Genome for a Parasitic Bivalve with Doubly Uniparental Inheritance (Bivalvia: Unionida).</title>
        <authorList>
            <person name="Smith C.H."/>
        </authorList>
    </citation>
    <scope>NUCLEOTIDE SEQUENCE</scope>
    <source>
        <strain evidence="3">CHS0354</strain>
    </source>
</reference>
<protein>
    <recommendedName>
        <fullName evidence="2">Glycosyltransferase 2-like domain-containing protein</fullName>
    </recommendedName>
</protein>
<sequence length="202" mass="23109">METDANTKLAKSWKEYQNNLSLITGNPLIDDYGKSNVTKTGELGQGISFVGEEKNIAERLMKHYHINVYASDLIPLNRIVPDSRFINCSRIQYLEDLPSASVIIPFYDEWPSILLRTVYSVINRTPRHLLEEIILVDDGSTMGKLKSYLDDYIKSSFPAGLIKLLRNPQRLGLIKARMEGWKISTGKVIIFFDSHMEVNVDW</sequence>
<gene>
    <name evidence="3" type="ORF">CHS0354_038301</name>
</gene>
<dbReference type="InterPro" id="IPR029044">
    <property type="entry name" value="Nucleotide-diphossugar_trans"/>
</dbReference>
<dbReference type="GO" id="GO:0005794">
    <property type="term" value="C:Golgi apparatus"/>
    <property type="evidence" value="ECO:0007669"/>
    <property type="project" value="TreeGrafter"/>
</dbReference>
<dbReference type="GO" id="GO:0006493">
    <property type="term" value="P:protein O-linked glycosylation"/>
    <property type="evidence" value="ECO:0007669"/>
    <property type="project" value="TreeGrafter"/>
</dbReference>
<dbReference type="InterPro" id="IPR001173">
    <property type="entry name" value="Glyco_trans_2-like"/>
</dbReference>
<keyword evidence="1" id="KW-1015">Disulfide bond</keyword>
<dbReference type="PANTHER" id="PTHR11675">
    <property type="entry name" value="N-ACETYLGALACTOSAMINYLTRANSFERASE"/>
    <property type="match status" value="1"/>
</dbReference>
<comment type="caution">
    <text evidence="3">The sequence shown here is derived from an EMBL/GenBank/DDBJ whole genome shotgun (WGS) entry which is preliminary data.</text>
</comment>
<evidence type="ECO:0000313" key="3">
    <source>
        <dbReference type="EMBL" id="KAK3607871.1"/>
    </source>
</evidence>
<dbReference type="Pfam" id="PF00535">
    <property type="entry name" value="Glycos_transf_2"/>
    <property type="match status" value="1"/>
</dbReference>
<reference evidence="3" key="3">
    <citation type="submission" date="2023-05" db="EMBL/GenBank/DDBJ databases">
        <authorList>
            <person name="Smith C.H."/>
        </authorList>
    </citation>
    <scope>NUCLEOTIDE SEQUENCE</scope>
    <source>
        <strain evidence="3">CHS0354</strain>
        <tissue evidence="3">Mantle</tissue>
    </source>
</reference>
<dbReference type="Proteomes" id="UP001195483">
    <property type="component" value="Unassembled WGS sequence"/>
</dbReference>
<evidence type="ECO:0000259" key="2">
    <source>
        <dbReference type="Pfam" id="PF00535"/>
    </source>
</evidence>
<dbReference type="Gene3D" id="3.90.550.10">
    <property type="entry name" value="Spore Coat Polysaccharide Biosynthesis Protein SpsA, Chain A"/>
    <property type="match status" value="1"/>
</dbReference>
<name>A0AAE0TCV4_9BIVA</name>